<keyword evidence="1" id="KW-0472">Membrane</keyword>
<feature type="transmembrane region" description="Helical" evidence="1">
    <location>
        <begin position="46"/>
        <end position="68"/>
    </location>
</feature>
<evidence type="ECO:0000313" key="2">
    <source>
        <dbReference type="EMBL" id="MBL0741987.1"/>
    </source>
</evidence>
<organism evidence="2 3">
    <name type="scientific">Chryseolinea lacunae</name>
    <dbReference type="NCBI Taxonomy" id="2801331"/>
    <lineage>
        <taxon>Bacteria</taxon>
        <taxon>Pseudomonadati</taxon>
        <taxon>Bacteroidota</taxon>
        <taxon>Cytophagia</taxon>
        <taxon>Cytophagales</taxon>
        <taxon>Fulvivirgaceae</taxon>
        <taxon>Chryseolinea</taxon>
    </lineage>
</organism>
<gene>
    <name evidence="2" type="ORF">JI741_12205</name>
</gene>
<feature type="transmembrane region" description="Helical" evidence="1">
    <location>
        <begin position="21"/>
        <end position="40"/>
    </location>
</feature>
<name>A0ABS1KRZ3_9BACT</name>
<accession>A0ABS1KRZ3</accession>
<dbReference type="RefSeq" id="WP_202009682.1">
    <property type="nucleotide sequence ID" value="NZ_JAERRB010000003.1"/>
</dbReference>
<feature type="transmembrane region" description="Helical" evidence="1">
    <location>
        <begin position="75"/>
        <end position="96"/>
    </location>
</feature>
<dbReference type="EMBL" id="JAERRB010000003">
    <property type="protein sequence ID" value="MBL0741987.1"/>
    <property type="molecule type" value="Genomic_DNA"/>
</dbReference>
<evidence type="ECO:0000313" key="3">
    <source>
        <dbReference type="Proteomes" id="UP000613030"/>
    </source>
</evidence>
<sequence length="99" mass="10982">MARKTGRWNFTDLLSKSIVPKVLWFSTAISLIGLFIMSLQPSHNSYLKMFFIGGISILIGVILILYAALKGTKHLGVVVPVLCRAIPVGLLDAYFLCWN</sequence>
<protein>
    <recommendedName>
        <fullName evidence="4">DUF4401 domain-containing protein</fullName>
    </recommendedName>
</protein>
<evidence type="ECO:0000256" key="1">
    <source>
        <dbReference type="SAM" id="Phobius"/>
    </source>
</evidence>
<comment type="caution">
    <text evidence="2">The sequence shown here is derived from an EMBL/GenBank/DDBJ whole genome shotgun (WGS) entry which is preliminary data.</text>
</comment>
<keyword evidence="1" id="KW-1133">Transmembrane helix</keyword>
<proteinExistence type="predicted"/>
<evidence type="ECO:0008006" key="4">
    <source>
        <dbReference type="Google" id="ProtNLM"/>
    </source>
</evidence>
<reference evidence="2 3" key="1">
    <citation type="submission" date="2021-01" db="EMBL/GenBank/DDBJ databases">
        <title>Chryseolinea sp. Jin1 Genome sequencing and assembly.</title>
        <authorList>
            <person name="Kim I."/>
        </authorList>
    </citation>
    <scope>NUCLEOTIDE SEQUENCE [LARGE SCALE GENOMIC DNA]</scope>
    <source>
        <strain evidence="2 3">Jin1</strain>
    </source>
</reference>
<keyword evidence="1" id="KW-0812">Transmembrane</keyword>
<dbReference type="Proteomes" id="UP000613030">
    <property type="component" value="Unassembled WGS sequence"/>
</dbReference>
<keyword evidence="3" id="KW-1185">Reference proteome</keyword>